<dbReference type="GO" id="GO:0005524">
    <property type="term" value="F:ATP binding"/>
    <property type="evidence" value="ECO:0007669"/>
    <property type="project" value="InterPro"/>
</dbReference>
<dbReference type="Proteomes" id="UP000219338">
    <property type="component" value="Unassembled WGS sequence"/>
</dbReference>
<dbReference type="AlphaFoldDB" id="A0A284S247"/>
<dbReference type="Pfam" id="PF00005">
    <property type="entry name" value="ABC_tran"/>
    <property type="match status" value="1"/>
</dbReference>
<organism evidence="2 3">
    <name type="scientific">Armillaria ostoyae</name>
    <name type="common">Armillaria root rot fungus</name>
    <dbReference type="NCBI Taxonomy" id="47428"/>
    <lineage>
        <taxon>Eukaryota</taxon>
        <taxon>Fungi</taxon>
        <taxon>Dikarya</taxon>
        <taxon>Basidiomycota</taxon>
        <taxon>Agaricomycotina</taxon>
        <taxon>Agaricomycetes</taxon>
        <taxon>Agaricomycetidae</taxon>
        <taxon>Agaricales</taxon>
        <taxon>Marasmiineae</taxon>
        <taxon>Physalacriaceae</taxon>
        <taxon>Armillaria</taxon>
    </lineage>
</organism>
<dbReference type="InterPro" id="IPR027417">
    <property type="entry name" value="P-loop_NTPase"/>
</dbReference>
<dbReference type="SUPFAM" id="SSF52540">
    <property type="entry name" value="P-loop containing nucleoside triphosphate hydrolases"/>
    <property type="match status" value="1"/>
</dbReference>
<reference evidence="3" key="1">
    <citation type="journal article" date="2017" name="Nat. Ecol. Evol.">
        <title>Genome expansion and lineage-specific genetic innovations in the forest pathogenic fungi Armillaria.</title>
        <authorList>
            <person name="Sipos G."/>
            <person name="Prasanna A.N."/>
            <person name="Walter M.C."/>
            <person name="O'Connor E."/>
            <person name="Balint B."/>
            <person name="Krizsan K."/>
            <person name="Kiss B."/>
            <person name="Hess J."/>
            <person name="Varga T."/>
            <person name="Slot J."/>
            <person name="Riley R."/>
            <person name="Boka B."/>
            <person name="Rigling D."/>
            <person name="Barry K."/>
            <person name="Lee J."/>
            <person name="Mihaltcheva S."/>
            <person name="LaButti K."/>
            <person name="Lipzen A."/>
            <person name="Waldron R."/>
            <person name="Moloney N.M."/>
            <person name="Sperisen C."/>
            <person name="Kredics L."/>
            <person name="Vagvoelgyi C."/>
            <person name="Patrignani A."/>
            <person name="Fitzpatrick D."/>
            <person name="Nagy I."/>
            <person name="Doyle S."/>
            <person name="Anderson J.B."/>
            <person name="Grigoriev I.V."/>
            <person name="Gueldener U."/>
            <person name="Muensterkoetter M."/>
            <person name="Nagy L.G."/>
        </authorList>
    </citation>
    <scope>NUCLEOTIDE SEQUENCE [LARGE SCALE GENOMIC DNA]</scope>
    <source>
        <strain evidence="3">C18/9</strain>
    </source>
</reference>
<protein>
    <recommendedName>
        <fullName evidence="1">ABC transporter domain-containing protein</fullName>
    </recommendedName>
</protein>
<dbReference type="InterPro" id="IPR003439">
    <property type="entry name" value="ABC_transporter-like_ATP-bd"/>
</dbReference>
<dbReference type="GO" id="GO:0016887">
    <property type="term" value="F:ATP hydrolysis activity"/>
    <property type="evidence" value="ECO:0007669"/>
    <property type="project" value="InterPro"/>
</dbReference>
<dbReference type="PANTHER" id="PTHR43394:SF1">
    <property type="entry name" value="ATP-BINDING CASSETTE SUB-FAMILY B MEMBER 10, MITOCHONDRIAL"/>
    <property type="match status" value="1"/>
</dbReference>
<feature type="domain" description="ABC transporter" evidence="1">
    <location>
        <begin position="43"/>
        <end position="147"/>
    </location>
</feature>
<dbReference type="PANTHER" id="PTHR43394">
    <property type="entry name" value="ATP-DEPENDENT PERMEASE MDL1, MITOCHONDRIAL"/>
    <property type="match status" value="1"/>
</dbReference>
<proteinExistence type="predicted"/>
<evidence type="ECO:0000259" key="1">
    <source>
        <dbReference type="Pfam" id="PF00005"/>
    </source>
</evidence>
<sequence>MAEVIRDGHLSYLNEKESEKGMSFELRNVSFSYPGSKPGVKALDDVSFKIEAGDIVVVAGANGSGKSIFVNVLSHLYNMTSGQVLVGGENIKDFKIADLQKAITMLTQDHHLYPLSIKENIGLGNVGVVEDLDMIMEAVKKGGAERLIGKLASGIDTVLEPRTIQYGALVNEGEEDYKCFWYVILFFRSSAPLIEAT</sequence>
<dbReference type="OrthoDB" id="6500128at2759"/>
<evidence type="ECO:0000313" key="3">
    <source>
        <dbReference type="Proteomes" id="UP000219338"/>
    </source>
</evidence>
<dbReference type="OMA" id="YPECEEY"/>
<keyword evidence="3" id="KW-1185">Reference proteome</keyword>
<dbReference type="Gene3D" id="3.40.50.300">
    <property type="entry name" value="P-loop containing nucleotide triphosphate hydrolases"/>
    <property type="match status" value="1"/>
</dbReference>
<dbReference type="EMBL" id="FUEG01000026">
    <property type="protein sequence ID" value="SJL15082.1"/>
    <property type="molecule type" value="Genomic_DNA"/>
</dbReference>
<dbReference type="InterPro" id="IPR039421">
    <property type="entry name" value="Type_1_exporter"/>
</dbReference>
<gene>
    <name evidence="2" type="ORF">ARMOST_18564</name>
</gene>
<dbReference type="STRING" id="47428.A0A284S247"/>
<accession>A0A284S247</accession>
<name>A0A284S247_ARMOS</name>
<dbReference type="GO" id="GO:0015421">
    <property type="term" value="F:ABC-type oligopeptide transporter activity"/>
    <property type="evidence" value="ECO:0007669"/>
    <property type="project" value="TreeGrafter"/>
</dbReference>
<evidence type="ECO:0000313" key="2">
    <source>
        <dbReference type="EMBL" id="SJL15082.1"/>
    </source>
</evidence>